<dbReference type="GO" id="GO:0005886">
    <property type="term" value="C:plasma membrane"/>
    <property type="evidence" value="ECO:0007669"/>
    <property type="project" value="UniProtKB-SubCell"/>
</dbReference>
<keyword evidence="5 6" id="KW-0472">Membrane</keyword>
<comment type="subcellular location">
    <subcellularLocation>
        <location evidence="1">Cell membrane</location>
        <topology evidence="1">Multi-pass membrane protein</topology>
    </subcellularLocation>
</comment>
<evidence type="ECO:0000256" key="2">
    <source>
        <dbReference type="ARBA" id="ARBA00022475"/>
    </source>
</evidence>
<reference evidence="8 9" key="1">
    <citation type="submission" date="2020-08" db="EMBL/GenBank/DDBJ databases">
        <title>Genomic Encyclopedia of Type Strains, Phase IV (KMG-IV): sequencing the most valuable type-strain genomes for metagenomic binning, comparative biology and taxonomic classification.</title>
        <authorList>
            <person name="Goeker M."/>
        </authorList>
    </citation>
    <scope>NUCLEOTIDE SEQUENCE [LARGE SCALE GENOMIC DNA]</scope>
    <source>
        <strain evidence="8 9">DSM 27165</strain>
    </source>
</reference>
<evidence type="ECO:0000256" key="4">
    <source>
        <dbReference type="ARBA" id="ARBA00022989"/>
    </source>
</evidence>
<keyword evidence="4 6" id="KW-1133">Transmembrane helix</keyword>
<evidence type="ECO:0000256" key="1">
    <source>
        <dbReference type="ARBA" id="ARBA00004651"/>
    </source>
</evidence>
<evidence type="ECO:0000256" key="3">
    <source>
        <dbReference type="ARBA" id="ARBA00022692"/>
    </source>
</evidence>
<name>A0A840MLC9_9PROT</name>
<dbReference type="PANTHER" id="PTHR36115">
    <property type="entry name" value="PROLINE-RICH ANTIGEN HOMOLOG-RELATED"/>
    <property type="match status" value="1"/>
</dbReference>
<sequence length="169" mass="18294">MPAPEPFNPYAAPTAQVQHGTPAVEQQLASLSKRFAGALIDGVIMMIVVWGAIFAMVGVTPADAESLPFATMLMFGALGFVVYIGINGYFLHRDGQSLGKKFVGTRIVRTNGERIPLSRIILLRILPIQLLGLIPFAGSLVSLVDSVFIFSKSRQTLHDRIADTKVITI</sequence>
<dbReference type="AlphaFoldDB" id="A0A840MLC9"/>
<evidence type="ECO:0000256" key="5">
    <source>
        <dbReference type="ARBA" id="ARBA00023136"/>
    </source>
</evidence>
<evidence type="ECO:0000313" key="8">
    <source>
        <dbReference type="EMBL" id="MBB5019964.1"/>
    </source>
</evidence>
<dbReference type="RefSeq" id="WP_184041381.1">
    <property type="nucleotide sequence ID" value="NZ_JACHHY010000022.1"/>
</dbReference>
<dbReference type="InterPro" id="IPR051791">
    <property type="entry name" value="Pra-immunoreactive"/>
</dbReference>
<protein>
    <submittedName>
        <fullName evidence="8">Putative RDD family membrane protein YckC</fullName>
    </submittedName>
</protein>
<feature type="domain" description="RDD" evidence="7">
    <location>
        <begin position="28"/>
        <end position="162"/>
    </location>
</feature>
<keyword evidence="3 6" id="KW-0812">Transmembrane</keyword>
<gene>
    <name evidence="8" type="ORF">HNQ59_003272</name>
</gene>
<dbReference type="EMBL" id="JACHHY010000022">
    <property type="protein sequence ID" value="MBB5019964.1"/>
    <property type="molecule type" value="Genomic_DNA"/>
</dbReference>
<keyword evidence="9" id="KW-1185">Reference proteome</keyword>
<feature type="transmembrane region" description="Helical" evidence="6">
    <location>
        <begin position="69"/>
        <end position="91"/>
    </location>
</feature>
<evidence type="ECO:0000259" key="7">
    <source>
        <dbReference type="Pfam" id="PF06271"/>
    </source>
</evidence>
<comment type="caution">
    <text evidence="8">The sequence shown here is derived from an EMBL/GenBank/DDBJ whole genome shotgun (WGS) entry which is preliminary data.</text>
</comment>
<keyword evidence="2" id="KW-1003">Cell membrane</keyword>
<accession>A0A840MLC9</accession>
<evidence type="ECO:0000256" key="6">
    <source>
        <dbReference type="SAM" id="Phobius"/>
    </source>
</evidence>
<dbReference type="InterPro" id="IPR010432">
    <property type="entry name" value="RDD"/>
</dbReference>
<proteinExistence type="predicted"/>
<organism evidence="8 9">
    <name type="scientific">Chitinivorax tropicus</name>
    <dbReference type="NCBI Taxonomy" id="714531"/>
    <lineage>
        <taxon>Bacteria</taxon>
        <taxon>Pseudomonadati</taxon>
        <taxon>Pseudomonadota</taxon>
        <taxon>Betaproteobacteria</taxon>
        <taxon>Chitinivorax</taxon>
    </lineage>
</organism>
<dbReference type="Proteomes" id="UP000575898">
    <property type="component" value="Unassembled WGS sequence"/>
</dbReference>
<feature type="transmembrane region" description="Helical" evidence="6">
    <location>
        <begin position="35"/>
        <end position="57"/>
    </location>
</feature>
<dbReference type="PANTHER" id="PTHR36115:SF4">
    <property type="entry name" value="MEMBRANE PROTEIN"/>
    <property type="match status" value="1"/>
</dbReference>
<feature type="transmembrane region" description="Helical" evidence="6">
    <location>
        <begin position="121"/>
        <end position="144"/>
    </location>
</feature>
<evidence type="ECO:0000313" key="9">
    <source>
        <dbReference type="Proteomes" id="UP000575898"/>
    </source>
</evidence>
<dbReference type="Pfam" id="PF06271">
    <property type="entry name" value="RDD"/>
    <property type="match status" value="1"/>
</dbReference>